<accession>A0A1L7XG91</accession>
<gene>
    <name evidence="1" type="ORF">PAC_13957</name>
</gene>
<proteinExistence type="predicted"/>
<evidence type="ECO:0000313" key="2">
    <source>
        <dbReference type="Proteomes" id="UP000184330"/>
    </source>
</evidence>
<dbReference type="OrthoDB" id="265717at2759"/>
<dbReference type="Gene3D" id="3.30.70.100">
    <property type="match status" value="1"/>
</dbReference>
<dbReference type="PANTHER" id="PTHR40257:SF1">
    <property type="entry name" value="DUF1330 DOMAIN-CONTAINING PROTEIN"/>
    <property type="match status" value="1"/>
</dbReference>
<organism evidence="1 2">
    <name type="scientific">Phialocephala subalpina</name>
    <dbReference type="NCBI Taxonomy" id="576137"/>
    <lineage>
        <taxon>Eukaryota</taxon>
        <taxon>Fungi</taxon>
        <taxon>Dikarya</taxon>
        <taxon>Ascomycota</taxon>
        <taxon>Pezizomycotina</taxon>
        <taxon>Leotiomycetes</taxon>
        <taxon>Helotiales</taxon>
        <taxon>Mollisiaceae</taxon>
        <taxon>Phialocephala</taxon>
        <taxon>Phialocephala fortinii species complex</taxon>
    </lineage>
</organism>
<dbReference type="Proteomes" id="UP000184330">
    <property type="component" value="Unassembled WGS sequence"/>
</dbReference>
<protein>
    <recommendedName>
        <fullName evidence="3">DUF1330 domain-containing protein</fullName>
    </recommendedName>
</protein>
<dbReference type="AlphaFoldDB" id="A0A1L7XG91"/>
<name>A0A1L7XG91_9HELO</name>
<keyword evidence="2" id="KW-1185">Reference proteome</keyword>
<evidence type="ECO:0008006" key="3">
    <source>
        <dbReference type="Google" id="ProtNLM"/>
    </source>
</evidence>
<dbReference type="PANTHER" id="PTHR40257">
    <property type="match status" value="1"/>
</dbReference>
<sequence length="266" mass="29186">MPICTINLLSLSPSTSIPTFVKTLQASDLKPIVTSRVIRWIILPTTLSTVPLLAKNIHWDILLILSTPSTTPLPSAFKDLIAHQWSIQAGVPSRLLNDFEVKNKRLLKPEKGDVPTLTGSLDKPRISDSAQGLEMSPELRSWIEKDFSTTAEGQGAVSMLNLLAFKPGMKDSYLHYGSEFAKSIGSRRGGNAKIVGSVIEEGDEKTGWDEVALAHYPSIWHFADMLASEDYQAVNQKYRVPSLRDTLILCTSELGLGLEDGAKAKL</sequence>
<reference evidence="1 2" key="1">
    <citation type="submission" date="2016-03" db="EMBL/GenBank/DDBJ databases">
        <authorList>
            <person name="Ploux O."/>
        </authorList>
    </citation>
    <scope>NUCLEOTIDE SEQUENCE [LARGE SCALE GENOMIC DNA]</scope>
    <source>
        <strain evidence="1 2">UAMH 11012</strain>
    </source>
</reference>
<dbReference type="EMBL" id="FJOG01000025">
    <property type="protein sequence ID" value="CZR64060.1"/>
    <property type="molecule type" value="Genomic_DNA"/>
</dbReference>
<evidence type="ECO:0000313" key="1">
    <source>
        <dbReference type="EMBL" id="CZR64060.1"/>
    </source>
</evidence>